<comment type="caution">
    <text evidence="2">The sequence shown here is derived from an EMBL/GenBank/DDBJ whole genome shotgun (WGS) entry which is preliminary data.</text>
</comment>
<evidence type="ECO:0000313" key="2">
    <source>
        <dbReference type="EMBL" id="ETO18116.1"/>
    </source>
</evidence>
<dbReference type="AlphaFoldDB" id="X6MWU5"/>
<gene>
    <name evidence="2" type="ORF">RFI_19172</name>
</gene>
<name>X6MWU5_RETFI</name>
<protein>
    <submittedName>
        <fullName evidence="2">Phosphatidylinositol-4-phosphate 5-kinase family protein</fullName>
    </submittedName>
</protein>
<feature type="compositionally biased region" description="Basic and acidic residues" evidence="1">
    <location>
        <begin position="27"/>
        <end position="41"/>
    </location>
</feature>
<evidence type="ECO:0000313" key="3">
    <source>
        <dbReference type="Proteomes" id="UP000023152"/>
    </source>
</evidence>
<feature type="compositionally biased region" description="Pro residues" evidence="1">
    <location>
        <begin position="98"/>
        <end position="113"/>
    </location>
</feature>
<sequence length="174" mass="19409">DNDNDKDNNNINNNNNNNDNDNDNDENNDKNKDRDIEEEKVSPATTTTISNFFWSLPDRIPYEALPSPLSSQSCSQVQVQQHNGCNGSLVGTANNQTTPPPPSPPPPPLPHPLSPHLSHSTPNRQDIVLTLDFQIQQILNDLTDFDRSQTHLTHFKVQFNNPNCIISPPPTLSL</sequence>
<proteinExistence type="predicted"/>
<feature type="compositionally biased region" description="Polar residues" evidence="1">
    <location>
        <begin position="82"/>
        <end position="96"/>
    </location>
</feature>
<dbReference type="Proteomes" id="UP000023152">
    <property type="component" value="Unassembled WGS sequence"/>
</dbReference>
<feature type="region of interest" description="Disordered" evidence="1">
    <location>
        <begin position="1"/>
        <end position="43"/>
    </location>
</feature>
<feature type="non-terminal residue" evidence="2">
    <location>
        <position position="1"/>
    </location>
</feature>
<dbReference type="GO" id="GO:0016301">
    <property type="term" value="F:kinase activity"/>
    <property type="evidence" value="ECO:0007669"/>
    <property type="project" value="UniProtKB-KW"/>
</dbReference>
<keyword evidence="3" id="KW-1185">Reference proteome</keyword>
<keyword evidence="2" id="KW-0808">Transferase</keyword>
<dbReference type="EMBL" id="ASPP01015483">
    <property type="protein sequence ID" value="ETO18116.1"/>
    <property type="molecule type" value="Genomic_DNA"/>
</dbReference>
<keyword evidence="2" id="KW-0418">Kinase</keyword>
<feature type="compositionally biased region" description="Low complexity" evidence="1">
    <location>
        <begin position="9"/>
        <end position="19"/>
    </location>
</feature>
<evidence type="ECO:0000256" key="1">
    <source>
        <dbReference type="SAM" id="MobiDB-lite"/>
    </source>
</evidence>
<feature type="compositionally biased region" description="Low complexity" evidence="1">
    <location>
        <begin position="67"/>
        <end position="81"/>
    </location>
</feature>
<accession>X6MWU5</accession>
<feature type="region of interest" description="Disordered" evidence="1">
    <location>
        <begin position="67"/>
        <end position="122"/>
    </location>
</feature>
<organism evidence="2 3">
    <name type="scientific">Reticulomyxa filosa</name>
    <dbReference type="NCBI Taxonomy" id="46433"/>
    <lineage>
        <taxon>Eukaryota</taxon>
        <taxon>Sar</taxon>
        <taxon>Rhizaria</taxon>
        <taxon>Retaria</taxon>
        <taxon>Foraminifera</taxon>
        <taxon>Monothalamids</taxon>
        <taxon>Reticulomyxidae</taxon>
        <taxon>Reticulomyxa</taxon>
    </lineage>
</organism>
<reference evidence="2 3" key="1">
    <citation type="journal article" date="2013" name="Curr. Biol.">
        <title>The Genome of the Foraminiferan Reticulomyxa filosa.</title>
        <authorList>
            <person name="Glockner G."/>
            <person name="Hulsmann N."/>
            <person name="Schleicher M."/>
            <person name="Noegel A.A."/>
            <person name="Eichinger L."/>
            <person name="Gallinger C."/>
            <person name="Pawlowski J."/>
            <person name="Sierra R."/>
            <person name="Euteneuer U."/>
            <person name="Pillet L."/>
            <person name="Moustafa A."/>
            <person name="Platzer M."/>
            <person name="Groth M."/>
            <person name="Szafranski K."/>
            <person name="Schliwa M."/>
        </authorList>
    </citation>
    <scope>NUCLEOTIDE SEQUENCE [LARGE SCALE GENOMIC DNA]</scope>
</reference>